<name>A0A7W7V885_9GAMM</name>
<evidence type="ECO:0000313" key="5">
    <source>
        <dbReference type="Proteomes" id="UP000519004"/>
    </source>
</evidence>
<dbReference type="Pfam" id="PF12262">
    <property type="entry name" value="Lipase_bact_N"/>
    <property type="match status" value="1"/>
</dbReference>
<gene>
    <name evidence="4" type="ORF">HNQ58_000289</name>
</gene>
<proteinExistence type="predicted"/>
<dbReference type="EMBL" id="JACHHX010000002">
    <property type="protein sequence ID" value="MBB5014415.1"/>
    <property type="molecule type" value="Genomic_DNA"/>
</dbReference>
<comment type="caution">
    <text evidence="4">The sequence shown here is derived from an EMBL/GenBank/DDBJ whole genome shotgun (WGS) entry which is preliminary data.</text>
</comment>
<dbReference type="RefSeq" id="WP_183947010.1">
    <property type="nucleotide sequence ID" value="NZ_JACHHX010000002.1"/>
</dbReference>
<protein>
    <submittedName>
        <fullName evidence="4">Pimeloyl-ACP methyl ester carboxylesterase</fullName>
    </submittedName>
</protein>
<dbReference type="AlphaFoldDB" id="A0A7W7V885"/>
<dbReference type="SUPFAM" id="SSF53474">
    <property type="entry name" value="alpha/beta-Hydrolases"/>
    <property type="match status" value="1"/>
</dbReference>
<feature type="signal peptide" evidence="2">
    <location>
        <begin position="1"/>
        <end position="28"/>
    </location>
</feature>
<feature type="chain" id="PRO_5031340593" evidence="2">
    <location>
        <begin position="29"/>
        <end position="739"/>
    </location>
</feature>
<feature type="region of interest" description="Disordered" evidence="1">
    <location>
        <begin position="22"/>
        <end position="43"/>
    </location>
</feature>
<dbReference type="InterPro" id="IPR029058">
    <property type="entry name" value="AB_hydrolase_fold"/>
</dbReference>
<evidence type="ECO:0000256" key="1">
    <source>
        <dbReference type="SAM" id="MobiDB-lite"/>
    </source>
</evidence>
<evidence type="ECO:0000313" key="4">
    <source>
        <dbReference type="EMBL" id="MBB5014415.1"/>
    </source>
</evidence>
<keyword evidence="5" id="KW-1185">Reference proteome</keyword>
<organism evidence="4 5">
    <name type="scientific">Rehaibacterium terrae</name>
    <dbReference type="NCBI Taxonomy" id="1341696"/>
    <lineage>
        <taxon>Bacteria</taxon>
        <taxon>Pseudomonadati</taxon>
        <taxon>Pseudomonadota</taxon>
        <taxon>Gammaproteobacteria</taxon>
        <taxon>Lysobacterales</taxon>
        <taxon>Lysobacteraceae</taxon>
        <taxon>Rehaibacterium</taxon>
    </lineage>
</organism>
<evidence type="ECO:0000256" key="2">
    <source>
        <dbReference type="SAM" id="SignalP"/>
    </source>
</evidence>
<feature type="domain" description="Bacterial virulence factor lipase N-terminal" evidence="3">
    <location>
        <begin position="75"/>
        <end position="274"/>
    </location>
</feature>
<reference evidence="4 5" key="1">
    <citation type="submission" date="2020-08" db="EMBL/GenBank/DDBJ databases">
        <title>Genomic Encyclopedia of Type Strains, Phase IV (KMG-IV): sequencing the most valuable type-strain genomes for metagenomic binning, comparative biology and taxonomic classification.</title>
        <authorList>
            <person name="Goeker M."/>
        </authorList>
    </citation>
    <scope>NUCLEOTIDE SEQUENCE [LARGE SCALE GENOMIC DNA]</scope>
    <source>
        <strain evidence="4 5">DSM 25897</strain>
    </source>
</reference>
<dbReference type="InterPro" id="IPR025920">
    <property type="entry name" value="Lipase_bact_N"/>
</dbReference>
<sequence length="739" mass="75630">MKARLTLAVALSAVLLVACGGSSNSDRAKPTAPSTNPGGTPVTGVLTARFDPSAGVLPSATNLAFQGTTDLTLNPPVADPNNFGDPTVAVSALDGWSTVTPVTTTFNAAPATNTLVPGQTVRMFEVTLTGPAGAVTGITRELAGGTEFVVAPTASDASGRTIAIVPTRPLKQMTTYLAVLTDGIADSRGNAATPDQVYFFTKSTTALCVNGQSTVPTLTNAQACALEPLRQLTNAQEAVLATAAGIPRERVVLSWTFTTQSITPVLQTVRAAVQPAPVTLAPSGLTIAAAGLPPIADIVVGTIDLPYYLRTDQQTGYFGNLPGPLAGFWRAPACGTVPSCAAVLGPNNPSTNLTFLNRMPVQQATVKVPLLMTVPNAASGRVKPPSGWPLVIFQHGITRNRSDALAISATFAQLGFAVVAIDQPLHGITPADTALAPFRVNNTPFFALGARERTFDVDYVNNTTGAAGPDGQVDPSGTHFINLSSLLTSRDNLRQAIADLFVVKASVPNMTIPALGLDFDPNRVMFVGQSLGAMAGTSFLSIEPTVGVGVLSVPGGGIAQLLNGSASFGPRIRAGLAASGVQAGTPDFDRFMGAAQMVVDSGDPLNLAVNSPIIAAKALLLHEVVGGASLSGGITNLPDQVVPNTVPGAPLSGTEPLIRALGLSTVVGSTGGNPLRGAVRFVKGEHGSLLSPARSAIHPPADPVGFLDVTTEMQGQMASFIFSNGTAVQVGNTAIIRTQ</sequence>
<dbReference type="Gene3D" id="3.40.50.1820">
    <property type="entry name" value="alpha/beta hydrolase"/>
    <property type="match status" value="1"/>
</dbReference>
<evidence type="ECO:0000259" key="3">
    <source>
        <dbReference type="Pfam" id="PF12262"/>
    </source>
</evidence>
<accession>A0A7W7V885</accession>
<keyword evidence="2" id="KW-0732">Signal</keyword>
<dbReference type="Proteomes" id="UP000519004">
    <property type="component" value="Unassembled WGS sequence"/>
</dbReference>
<dbReference type="PROSITE" id="PS51257">
    <property type="entry name" value="PROKAR_LIPOPROTEIN"/>
    <property type="match status" value="1"/>
</dbReference>